<evidence type="ECO:0000256" key="4">
    <source>
        <dbReference type="ARBA" id="ARBA00022984"/>
    </source>
</evidence>
<name>A0ABU2NFS8_9PSEU</name>
<evidence type="ECO:0000259" key="7">
    <source>
        <dbReference type="Pfam" id="PF13480"/>
    </source>
</evidence>
<keyword evidence="9" id="KW-1185">Reference proteome</keyword>
<comment type="similarity">
    <text evidence="1">Belongs to the FemABX family.</text>
</comment>
<proteinExistence type="inferred from homology"/>
<reference evidence="9" key="1">
    <citation type="submission" date="2023-07" db="EMBL/GenBank/DDBJ databases">
        <title>30 novel species of actinomycetes from the DSMZ collection.</title>
        <authorList>
            <person name="Nouioui I."/>
        </authorList>
    </citation>
    <scope>NUCLEOTIDE SEQUENCE [LARGE SCALE GENOMIC DNA]</scope>
    <source>
        <strain evidence="9">DSM 45834</strain>
    </source>
</reference>
<dbReference type="SUPFAM" id="SSF55729">
    <property type="entry name" value="Acyl-CoA N-acyltransferases (Nat)"/>
    <property type="match status" value="2"/>
</dbReference>
<comment type="caution">
    <text evidence="8">The sequence shown here is derived from an EMBL/GenBank/DDBJ whole genome shotgun (WGS) entry which is preliminary data.</text>
</comment>
<dbReference type="PANTHER" id="PTHR36174">
    <property type="entry name" value="LIPID II:GLYCINE GLYCYLTRANSFERASE"/>
    <property type="match status" value="1"/>
</dbReference>
<keyword evidence="2 8" id="KW-0808">Transferase</keyword>
<dbReference type="PROSITE" id="PS51191">
    <property type="entry name" value="FEMABX"/>
    <property type="match status" value="1"/>
</dbReference>
<feature type="domain" description="BioF2-like acetyltransferase" evidence="7">
    <location>
        <begin position="164"/>
        <end position="282"/>
    </location>
</feature>
<evidence type="ECO:0000256" key="1">
    <source>
        <dbReference type="ARBA" id="ARBA00009943"/>
    </source>
</evidence>
<dbReference type="InterPro" id="IPR038740">
    <property type="entry name" value="BioF2-like_GNAT_dom"/>
</dbReference>
<keyword evidence="5 8" id="KW-0012">Acyltransferase</keyword>
<evidence type="ECO:0000256" key="6">
    <source>
        <dbReference type="ARBA" id="ARBA00023316"/>
    </source>
</evidence>
<evidence type="ECO:0000256" key="3">
    <source>
        <dbReference type="ARBA" id="ARBA00022960"/>
    </source>
</evidence>
<keyword evidence="6" id="KW-0961">Cell wall biogenesis/degradation</keyword>
<dbReference type="InterPro" id="IPR003447">
    <property type="entry name" value="FEMABX"/>
</dbReference>
<protein>
    <submittedName>
        <fullName evidence="8">GNAT family N-acetyltransferase</fullName>
        <ecNumber evidence="8">2.3.1.-</ecNumber>
    </submittedName>
</protein>
<evidence type="ECO:0000313" key="9">
    <source>
        <dbReference type="Proteomes" id="UP001183202"/>
    </source>
</evidence>
<accession>A0ABU2NFS8</accession>
<dbReference type="Gene3D" id="3.40.630.30">
    <property type="match status" value="2"/>
</dbReference>
<dbReference type="GO" id="GO:0016746">
    <property type="term" value="F:acyltransferase activity"/>
    <property type="evidence" value="ECO:0007669"/>
    <property type="project" value="UniProtKB-KW"/>
</dbReference>
<dbReference type="EC" id="2.3.1.-" evidence="8"/>
<dbReference type="Proteomes" id="UP001183202">
    <property type="component" value="Unassembled WGS sequence"/>
</dbReference>
<keyword evidence="3" id="KW-0133">Cell shape</keyword>
<dbReference type="Pfam" id="PF13480">
    <property type="entry name" value="Acetyltransf_6"/>
    <property type="match status" value="1"/>
</dbReference>
<keyword evidence="4" id="KW-0573">Peptidoglycan synthesis</keyword>
<sequence>MPSRDVLDVWDALVERTPGTDVTQLSAWARVRASAGFSSLHVLAHRGERLVAGAQLLYRSVPVVGRIGYVPYGPVVDPSADDVEAVWDAIADALRALGRRQLRMLFVQPPEGADAVSAGLIARGFRLSSAGIAPAGSIRIDLSDDLGQIRSRFGRRLRSWPHRWESRGVTVSVGGAQDLPLLAQLMTQSAQRQGFTAPPLAYLETLYRELDGGGHVALFIGYVHGRPAAADLVTVCGDMIRGRFAGFDRYGDAARLSVPAAIRWQIIKWGQTRGLRWLDFGGLSDTSLDALLSSGGGTGGGGTGGGGTGGGPAGAVAPCDQPKLTFGGTPYRYPPAVEMITPALLRVVYDLARASQRGRRALHWVQVALRVRSVPRPHGRSRIADDGV</sequence>
<evidence type="ECO:0000256" key="5">
    <source>
        <dbReference type="ARBA" id="ARBA00023315"/>
    </source>
</evidence>
<dbReference type="InterPro" id="IPR016181">
    <property type="entry name" value="Acyl_CoA_acyltransferase"/>
</dbReference>
<dbReference type="RefSeq" id="WP_311559109.1">
    <property type="nucleotide sequence ID" value="NZ_JAVREJ010000019.1"/>
</dbReference>
<dbReference type="EMBL" id="JAVREJ010000019">
    <property type="protein sequence ID" value="MDT0352606.1"/>
    <property type="molecule type" value="Genomic_DNA"/>
</dbReference>
<evidence type="ECO:0000313" key="8">
    <source>
        <dbReference type="EMBL" id="MDT0352606.1"/>
    </source>
</evidence>
<evidence type="ECO:0000256" key="2">
    <source>
        <dbReference type="ARBA" id="ARBA00022679"/>
    </source>
</evidence>
<dbReference type="InterPro" id="IPR050644">
    <property type="entry name" value="PG_Glycine_Bridge_Synth"/>
</dbReference>
<dbReference type="PANTHER" id="PTHR36174:SF1">
    <property type="entry name" value="LIPID II:GLYCINE GLYCYLTRANSFERASE"/>
    <property type="match status" value="1"/>
</dbReference>
<organism evidence="8 9">
    <name type="scientific">Pseudonocardia charpentierae</name>
    <dbReference type="NCBI Taxonomy" id="3075545"/>
    <lineage>
        <taxon>Bacteria</taxon>
        <taxon>Bacillati</taxon>
        <taxon>Actinomycetota</taxon>
        <taxon>Actinomycetes</taxon>
        <taxon>Pseudonocardiales</taxon>
        <taxon>Pseudonocardiaceae</taxon>
        <taxon>Pseudonocardia</taxon>
    </lineage>
</organism>
<gene>
    <name evidence="8" type="ORF">RM445_24070</name>
</gene>